<dbReference type="EMBL" id="AMEP01000117">
    <property type="protein sequence ID" value="EKX98294.1"/>
    <property type="molecule type" value="Genomic_DNA"/>
</dbReference>
<dbReference type="RefSeq" id="WP_009163329.1">
    <property type="nucleotide sequence ID" value="NZ_KB291010.1"/>
</dbReference>
<dbReference type="Gene3D" id="1.10.150.240">
    <property type="entry name" value="Putative phosphatase, domain 2"/>
    <property type="match status" value="1"/>
</dbReference>
<evidence type="ECO:0000313" key="2">
    <source>
        <dbReference type="Proteomes" id="UP000010433"/>
    </source>
</evidence>
<protein>
    <submittedName>
        <fullName evidence="1">HAD hydrolase, family IA, variant 3</fullName>
    </submittedName>
</protein>
<sequence>MLKNIIFDFGAVLIDWNPHYLYDTYFGDVEKSTWFLNNICQSEWNAQMDAGKTFAQGIDELTQQHPEWTEAIAVYRSRWIEMIGGEIPGMNVLLDDLKARGLKLYGLSNWAAETFDEVESKYDIFKKLDGMVISGREKMAKPNAEIYHRLLQRYNLNPSECVFIDDSEANIKGGEACGIIGIRFENAEQVRQALFRLLENAPHNLL</sequence>
<dbReference type="OrthoDB" id="9797415at2"/>
<gene>
    <name evidence="1" type="ORF">HMPREF9151_02026</name>
</gene>
<dbReference type="InterPro" id="IPR023198">
    <property type="entry name" value="PGP-like_dom2"/>
</dbReference>
<dbReference type="Proteomes" id="UP000010433">
    <property type="component" value="Unassembled WGS sequence"/>
</dbReference>
<dbReference type="SFLD" id="SFLDG01129">
    <property type="entry name" value="C1.5:_HAD__Beta-PGM__Phosphata"/>
    <property type="match status" value="1"/>
</dbReference>
<organism evidence="1 2">
    <name type="scientific">Hoylesella saccharolytica F0055</name>
    <dbReference type="NCBI Taxonomy" id="1127699"/>
    <lineage>
        <taxon>Bacteria</taxon>
        <taxon>Pseudomonadati</taxon>
        <taxon>Bacteroidota</taxon>
        <taxon>Bacteroidia</taxon>
        <taxon>Bacteroidales</taxon>
        <taxon>Prevotellaceae</taxon>
        <taxon>Hoylesella</taxon>
    </lineage>
</organism>
<dbReference type="GO" id="GO:0016787">
    <property type="term" value="F:hydrolase activity"/>
    <property type="evidence" value="ECO:0007669"/>
    <property type="project" value="UniProtKB-KW"/>
</dbReference>
<keyword evidence="1" id="KW-0378">Hydrolase</keyword>
<dbReference type="NCBIfam" id="TIGR01509">
    <property type="entry name" value="HAD-SF-IA-v3"/>
    <property type="match status" value="1"/>
</dbReference>
<dbReference type="STRING" id="1127699.HMPREF9151_02026"/>
<dbReference type="Gene3D" id="3.40.50.1000">
    <property type="entry name" value="HAD superfamily/HAD-like"/>
    <property type="match status" value="1"/>
</dbReference>
<dbReference type="PANTHER" id="PTHR43611">
    <property type="entry name" value="ALPHA-D-GLUCOSE 1-PHOSPHATE PHOSPHATASE"/>
    <property type="match status" value="1"/>
</dbReference>
<dbReference type="InterPro" id="IPR036412">
    <property type="entry name" value="HAD-like_sf"/>
</dbReference>
<dbReference type="AlphaFoldDB" id="L1N4W6"/>
<dbReference type="CDD" id="cd02603">
    <property type="entry name" value="HAD_sEH-N_like"/>
    <property type="match status" value="1"/>
</dbReference>
<reference evidence="1 2" key="1">
    <citation type="submission" date="2012-05" db="EMBL/GenBank/DDBJ databases">
        <authorList>
            <person name="Weinstock G."/>
            <person name="Sodergren E."/>
            <person name="Lobos E.A."/>
            <person name="Fulton L."/>
            <person name="Fulton R."/>
            <person name="Courtney L."/>
            <person name="Fronick C."/>
            <person name="O'Laughlin M."/>
            <person name="Godfrey J."/>
            <person name="Wilson R.M."/>
            <person name="Miner T."/>
            <person name="Farmer C."/>
            <person name="Delehaunty K."/>
            <person name="Cordes M."/>
            <person name="Minx P."/>
            <person name="Tomlinson C."/>
            <person name="Chen J."/>
            <person name="Wollam A."/>
            <person name="Pepin K.H."/>
            <person name="Bhonagiri V."/>
            <person name="Zhang X."/>
            <person name="Suruliraj S."/>
            <person name="Warren W."/>
            <person name="Mitreva M."/>
            <person name="Mardis E.R."/>
            <person name="Wilson R.K."/>
        </authorList>
    </citation>
    <scope>NUCLEOTIDE SEQUENCE [LARGE SCALE GENOMIC DNA]</scope>
    <source>
        <strain evidence="1 2">F0055</strain>
    </source>
</reference>
<accession>L1N4W6</accession>
<dbReference type="SUPFAM" id="SSF56784">
    <property type="entry name" value="HAD-like"/>
    <property type="match status" value="1"/>
</dbReference>
<comment type="caution">
    <text evidence="1">The sequence shown here is derived from an EMBL/GenBank/DDBJ whole genome shotgun (WGS) entry which is preliminary data.</text>
</comment>
<dbReference type="PATRIC" id="fig|1127699.3.peg.1857"/>
<dbReference type="InterPro" id="IPR006439">
    <property type="entry name" value="HAD-SF_hydro_IA"/>
</dbReference>
<dbReference type="SFLD" id="SFLDS00003">
    <property type="entry name" value="Haloacid_Dehalogenase"/>
    <property type="match status" value="1"/>
</dbReference>
<name>L1N4W6_9BACT</name>
<dbReference type="Pfam" id="PF00702">
    <property type="entry name" value="Hydrolase"/>
    <property type="match status" value="1"/>
</dbReference>
<evidence type="ECO:0000313" key="1">
    <source>
        <dbReference type="EMBL" id="EKX98294.1"/>
    </source>
</evidence>
<dbReference type="PANTHER" id="PTHR43611:SF3">
    <property type="entry name" value="FLAVIN MONONUCLEOTIDE HYDROLASE 1, CHLOROPLATIC"/>
    <property type="match status" value="1"/>
</dbReference>
<keyword evidence="2" id="KW-1185">Reference proteome</keyword>
<dbReference type="HOGENOM" id="CLU_045011_9_1_10"/>
<dbReference type="InterPro" id="IPR023214">
    <property type="entry name" value="HAD_sf"/>
</dbReference>
<proteinExistence type="predicted"/>